<name>A0A0D2K959_9CHLO</name>
<feature type="compositionally biased region" description="Acidic residues" evidence="1">
    <location>
        <begin position="133"/>
        <end position="143"/>
    </location>
</feature>
<evidence type="ECO:0000313" key="3">
    <source>
        <dbReference type="Proteomes" id="UP000054498"/>
    </source>
</evidence>
<evidence type="ECO:0000313" key="2">
    <source>
        <dbReference type="EMBL" id="KIY92618.1"/>
    </source>
</evidence>
<feature type="compositionally biased region" description="Gly residues" evidence="1">
    <location>
        <begin position="76"/>
        <end position="86"/>
    </location>
</feature>
<proteinExistence type="predicted"/>
<organism evidence="2 3">
    <name type="scientific">Monoraphidium neglectum</name>
    <dbReference type="NCBI Taxonomy" id="145388"/>
    <lineage>
        <taxon>Eukaryota</taxon>
        <taxon>Viridiplantae</taxon>
        <taxon>Chlorophyta</taxon>
        <taxon>core chlorophytes</taxon>
        <taxon>Chlorophyceae</taxon>
        <taxon>CS clade</taxon>
        <taxon>Sphaeropleales</taxon>
        <taxon>Selenastraceae</taxon>
        <taxon>Monoraphidium</taxon>
    </lineage>
</organism>
<protein>
    <submittedName>
        <fullName evidence="2">Uncharacterized protein</fullName>
    </submittedName>
</protein>
<keyword evidence="3" id="KW-1185">Reference proteome</keyword>
<dbReference type="EMBL" id="KK105464">
    <property type="protein sequence ID" value="KIY92618.1"/>
    <property type="molecule type" value="Genomic_DNA"/>
</dbReference>
<dbReference type="Proteomes" id="UP000054498">
    <property type="component" value="Unassembled WGS sequence"/>
</dbReference>
<dbReference type="AlphaFoldDB" id="A0A0D2K959"/>
<dbReference type="GeneID" id="25732996"/>
<gene>
    <name evidence="2" type="ORF">MNEG_15344</name>
</gene>
<feature type="compositionally biased region" description="Acidic residues" evidence="1">
    <location>
        <begin position="87"/>
        <end position="124"/>
    </location>
</feature>
<reference evidence="2 3" key="1">
    <citation type="journal article" date="2013" name="BMC Genomics">
        <title>Reconstruction of the lipid metabolism for the microalga Monoraphidium neglectum from its genome sequence reveals characteristics suitable for biofuel production.</title>
        <authorList>
            <person name="Bogen C."/>
            <person name="Al-Dilaimi A."/>
            <person name="Albersmeier A."/>
            <person name="Wichmann J."/>
            <person name="Grundmann M."/>
            <person name="Rupp O."/>
            <person name="Lauersen K.J."/>
            <person name="Blifernez-Klassen O."/>
            <person name="Kalinowski J."/>
            <person name="Goesmann A."/>
            <person name="Mussgnug J.H."/>
            <person name="Kruse O."/>
        </authorList>
    </citation>
    <scope>NUCLEOTIDE SEQUENCE [LARGE SCALE GENOMIC DNA]</scope>
    <source>
        <strain evidence="2 3">SAG 48.87</strain>
    </source>
</reference>
<dbReference type="KEGG" id="mng:MNEG_15344"/>
<accession>A0A0D2K959</accession>
<evidence type="ECO:0000256" key="1">
    <source>
        <dbReference type="SAM" id="MobiDB-lite"/>
    </source>
</evidence>
<feature type="region of interest" description="Disordered" evidence="1">
    <location>
        <begin position="59"/>
        <end position="143"/>
    </location>
</feature>
<dbReference type="RefSeq" id="XP_013891638.1">
    <property type="nucleotide sequence ID" value="XM_014036184.1"/>
</dbReference>
<sequence>MGLLTRIVRAALRRVDEDGMPSLPPGARAAEFEAVAEAAVVHGVTSLDRMSAVMDWLGRAKSASRPRRPRAAAAAGGSGAAAGAGGSDEDEGEDDDDDSGMGFDSGEDWLDDENEWSGDEEEKEEDHLVSSSTDDEDDDEDDG</sequence>